<proteinExistence type="predicted"/>
<evidence type="ECO:0000259" key="1">
    <source>
        <dbReference type="Pfam" id="PF18238"/>
    </source>
</evidence>
<dbReference type="AlphaFoldDB" id="A0A285GM96"/>
<sequence length="318" mass="34852">MSATVLAARPGLRLVDGTPGQVARTELVTPGMCGPNALFFGAIGDWTWDAVSAACGTNVYDARVAGGAPTYLSFYYFHLLGTDRLHPLRVTFGDRLRVESGVFRLASESVLTLHRIRYDDGAPDRPVEAGEPFTEPVEGCLYAVNVNRWIVRGRPDSNRGLARGVPADFVTDDLPRLPADWPPRLAYTRARRAGVFDHDPPAGPGEPERFAADYPVEASRDLNGVGLLYFASYFSIVDWALLRLWRRLGRDDRSFARRVVTDQRICYLGNADADAVVRVELALRRSGPDEVVDVSLTDRASGDPLAIAALRMRPGGPL</sequence>
<reference evidence="2 3" key="1">
    <citation type="submission" date="2017-09" db="EMBL/GenBank/DDBJ databases">
        <authorList>
            <person name="Ehlers B."/>
            <person name="Leendertz F.H."/>
        </authorList>
    </citation>
    <scope>NUCLEOTIDE SEQUENCE [LARGE SCALE GENOMIC DNA]</scope>
    <source>
        <strain evidence="2 3">CGMCC 4.6857</strain>
    </source>
</reference>
<dbReference type="EMBL" id="OBDY01000002">
    <property type="protein sequence ID" value="SNY24443.1"/>
    <property type="molecule type" value="Genomic_DNA"/>
</dbReference>
<name>A0A285GM96_9ACTN</name>
<dbReference type="OrthoDB" id="3374280at2"/>
<dbReference type="Gene3D" id="3.10.129.10">
    <property type="entry name" value="Hotdog Thioesterase"/>
    <property type="match status" value="1"/>
</dbReference>
<dbReference type="InterPro" id="IPR029069">
    <property type="entry name" value="HotDog_dom_sf"/>
</dbReference>
<organism evidence="2 3">
    <name type="scientific">Paractinoplanes atraurantiacus</name>
    <dbReference type="NCBI Taxonomy" id="1036182"/>
    <lineage>
        <taxon>Bacteria</taxon>
        <taxon>Bacillati</taxon>
        <taxon>Actinomycetota</taxon>
        <taxon>Actinomycetes</taxon>
        <taxon>Micromonosporales</taxon>
        <taxon>Micromonosporaceae</taxon>
        <taxon>Paractinoplanes</taxon>
    </lineage>
</organism>
<protein>
    <submittedName>
        <fullName evidence="2">Biosynthesis cluster domain-containing protein</fullName>
    </submittedName>
</protein>
<keyword evidence="3" id="KW-1185">Reference proteome</keyword>
<accession>A0A285GM96</accession>
<dbReference type="RefSeq" id="WP_097318958.1">
    <property type="nucleotide sequence ID" value="NZ_OBDY01000002.1"/>
</dbReference>
<evidence type="ECO:0000313" key="3">
    <source>
        <dbReference type="Proteomes" id="UP000219612"/>
    </source>
</evidence>
<gene>
    <name evidence="2" type="ORF">SAMN05421748_102192</name>
</gene>
<dbReference type="SUPFAM" id="SSF54637">
    <property type="entry name" value="Thioesterase/thiol ester dehydrase-isomerase"/>
    <property type="match status" value="1"/>
</dbReference>
<dbReference type="InterPro" id="IPR024091">
    <property type="entry name" value="LnmK-like_bifun_acyl/decarbox"/>
</dbReference>
<dbReference type="InterPro" id="IPR040718">
    <property type="entry name" value="LnmK_N_HDF"/>
</dbReference>
<dbReference type="Pfam" id="PF18238">
    <property type="entry name" value="LnmK_N_HDF"/>
    <property type="match status" value="1"/>
</dbReference>
<evidence type="ECO:0000313" key="2">
    <source>
        <dbReference type="EMBL" id="SNY24443.1"/>
    </source>
</evidence>
<dbReference type="Proteomes" id="UP000219612">
    <property type="component" value="Unassembled WGS sequence"/>
</dbReference>
<dbReference type="NCBIfam" id="TIGR04098">
    <property type="entry name" value="LnmK_bifunc"/>
    <property type="match status" value="1"/>
</dbReference>
<feature type="domain" description="LnmK N-terminal" evidence="1">
    <location>
        <begin position="24"/>
        <end position="197"/>
    </location>
</feature>